<keyword evidence="1" id="KW-0805">Transcription regulation</keyword>
<dbReference type="InterPro" id="IPR001005">
    <property type="entry name" value="SANT/Myb"/>
</dbReference>
<evidence type="ECO:0000313" key="11">
    <source>
        <dbReference type="EMBL" id="CAH0514364.1"/>
    </source>
</evidence>
<feature type="region of interest" description="Disordered" evidence="6">
    <location>
        <begin position="435"/>
        <end position="474"/>
    </location>
</feature>
<feature type="domain" description="SWIRM" evidence="8">
    <location>
        <begin position="67"/>
        <end position="163"/>
    </location>
</feature>
<feature type="compositionally biased region" description="Low complexity" evidence="6">
    <location>
        <begin position="20"/>
        <end position="33"/>
    </location>
</feature>
<dbReference type="GO" id="GO:0003677">
    <property type="term" value="F:DNA binding"/>
    <property type="evidence" value="ECO:0007669"/>
    <property type="project" value="UniProtKB-KW"/>
</dbReference>
<dbReference type="PANTHER" id="PTHR12802">
    <property type="entry name" value="SWI/SNF COMPLEX-RELATED"/>
    <property type="match status" value="1"/>
</dbReference>
<dbReference type="SUPFAM" id="SSF46689">
    <property type="entry name" value="Homeodomain-like"/>
    <property type="match status" value="2"/>
</dbReference>
<dbReference type="PANTHER" id="PTHR12802:SF41">
    <property type="entry name" value="BRAHMA ASSOCIATED PROTEIN 155 KDA"/>
    <property type="match status" value="1"/>
</dbReference>
<dbReference type="EMBL" id="CAKKTJ010000281">
    <property type="protein sequence ID" value="CAH0478847.1"/>
    <property type="molecule type" value="Genomic_DNA"/>
</dbReference>
<gene>
    <name evidence="11" type="ORF">PBS001_LOCUS1120</name>
    <name evidence="10" type="ORF">PBS003_LOCUS5525</name>
</gene>
<evidence type="ECO:0000259" key="9">
    <source>
        <dbReference type="PROSITE" id="PS51293"/>
    </source>
</evidence>
<dbReference type="PROSITE" id="PS51293">
    <property type="entry name" value="SANT"/>
    <property type="match status" value="1"/>
</dbReference>
<proteinExistence type="predicted"/>
<keyword evidence="2" id="KW-0238">DNA-binding</keyword>
<evidence type="ECO:0000256" key="4">
    <source>
        <dbReference type="ARBA" id="ARBA00023242"/>
    </source>
</evidence>
<feature type="compositionally biased region" description="Polar residues" evidence="6">
    <location>
        <begin position="9"/>
        <end position="18"/>
    </location>
</feature>
<dbReference type="FunFam" id="1.10.10.10:FF:000020">
    <property type="entry name" value="SWI/SNF complex subunit SMARCC2 isoform c"/>
    <property type="match status" value="1"/>
</dbReference>
<feature type="domain" description="Myb-like" evidence="7">
    <location>
        <begin position="300"/>
        <end position="365"/>
    </location>
</feature>
<evidence type="ECO:0000256" key="2">
    <source>
        <dbReference type="ARBA" id="ARBA00023125"/>
    </source>
</evidence>
<feature type="domain" description="SANT" evidence="9">
    <location>
        <begin position="341"/>
        <end position="369"/>
    </location>
</feature>
<keyword evidence="4" id="KW-0539">Nucleus</keyword>
<keyword evidence="12" id="KW-1185">Reference proteome</keyword>
<dbReference type="SMART" id="SM00717">
    <property type="entry name" value="SANT"/>
    <property type="match status" value="1"/>
</dbReference>
<evidence type="ECO:0000313" key="12">
    <source>
        <dbReference type="Proteomes" id="UP001158986"/>
    </source>
</evidence>
<evidence type="ECO:0008006" key="14">
    <source>
        <dbReference type="Google" id="ProtNLM"/>
    </source>
</evidence>
<evidence type="ECO:0000256" key="6">
    <source>
        <dbReference type="SAM" id="MobiDB-lite"/>
    </source>
</evidence>
<dbReference type="EMBL" id="CAKLCB010000070">
    <property type="protein sequence ID" value="CAH0514364.1"/>
    <property type="molecule type" value="Genomic_DNA"/>
</dbReference>
<protein>
    <recommendedName>
        <fullName evidence="14">SWIRM domain-containing protein</fullName>
    </recommendedName>
</protein>
<evidence type="ECO:0000256" key="1">
    <source>
        <dbReference type="ARBA" id="ARBA00023015"/>
    </source>
</evidence>
<dbReference type="GO" id="GO:0005634">
    <property type="term" value="C:nucleus"/>
    <property type="evidence" value="ECO:0007669"/>
    <property type="project" value="UniProtKB-ARBA"/>
</dbReference>
<organism evidence="10 13">
    <name type="scientific">Peronospora belbahrii</name>
    <dbReference type="NCBI Taxonomy" id="622444"/>
    <lineage>
        <taxon>Eukaryota</taxon>
        <taxon>Sar</taxon>
        <taxon>Stramenopiles</taxon>
        <taxon>Oomycota</taxon>
        <taxon>Peronosporomycetes</taxon>
        <taxon>Peronosporales</taxon>
        <taxon>Peronosporaceae</taxon>
        <taxon>Peronospora</taxon>
    </lineage>
</organism>
<feature type="coiled-coil region" evidence="5">
    <location>
        <begin position="577"/>
        <end position="614"/>
    </location>
</feature>
<dbReference type="InterPro" id="IPR036388">
    <property type="entry name" value="WH-like_DNA-bd_sf"/>
</dbReference>
<dbReference type="Proteomes" id="UP001160483">
    <property type="component" value="Unassembled WGS sequence"/>
</dbReference>
<feature type="region of interest" description="Disordered" evidence="6">
    <location>
        <begin position="1"/>
        <end position="62"/>
    </location>
</feature>
<dbReference type="PROSITE" id="PS50934">
    <property type="entry name" value="SWIRM"/>
    <property type="match status" value="1"/>
</dbReference>
<dbReference type="PROSITE" id="PS50090">
    <property type="entry name" value="MYB_LIKE"/>
    <property type="match status" value="1"/>
</dbReference>
<reference evidence="10 12" key="1">
    <citation type="submission" date="2021-11" db="EMBL/GenBank/DDBJ databases">
        <authorList>
            <person name="Islam A."/>
            <person name="Islam S."/>
            <person name="Flora M.S."/>
            <person name="Rahman M."/>
            <person name="Ziaur R.M."/>
            <person name="Epstein J.H."/>
            <person name="Hassan M."/>
            <person name="Klassen M."/>
            <person name="Woodard K."/>
            <person name="Webb A."/>
            <person name="Webby R.J."/>
            <person name="El Zowalaty M.E."/>
        </authorList>
    </citation>
    <scope>NUCLEOTIDE SEQUENCE</scope>
    <source>
        <strain evidence="11">Pbs1</strain>
        <strain evidence="10">Pbs3</strain>
    </source>
</reference>
<dbReference type="Pfam" id="PF16495">
    <property type="entry name" value="SWIRM-assoc_1"/>
    <property type="match status" value="1"/>
</dbReference>
<dbReference type="InterPro" id="IPR017884">
    <property type="entry name" value="SANT_dom"/>
</dbReference>
<dbReference type="InterPro" id="IPR032451">
    <property type="entry name" value="SMARCC_C"/>
</dbReference>
<dbReference type="Proteomes" id="UP001158986">
    <property type="component" value="Unassembled WGS sequence"/>
</dbReference>
<dbReference type="CDD" id="cd00167">
    <property type="entry name" value="SANT"/>
    <property type="match status" value="1"/>
</dbReference>
<accession>A0AAU9L7E7</accession>
<dbReference type="Pfam" id="PF04433">
    <property type="entry name" value="SWIRM"/>
    <property type="match status" value="1"/>
</dbReference>
<feature type="compositionally biased region" description="Polar residues" evidence="6">
    <location>
        <begin position="36"/>
        <end position="51"/>
    </location>
</feature>
<evidence type="ECO:0000256" key="3">
    <source>
        <dbReference type="ARBA" id="ARBA00023163"/>
    </source>
</evidence>
<sequence>MTPPMDSAVNISTTTTSHAPRPSLLSSSSPYLSNVMPLNTNNVSETGQTIESDPLTDHDDSEGAKTIAVPRCSTWFAMDKINPIEKRMLPEFFVENGSKTAEIYLKYRNYMVHAYRQQPGVYLTATACRRNLTGDACAILRVHEFLTHWGLINFDVPPHAMPPAMHSNYALKRVESTVKCEDKSPIAMLVAAKKENARRVDVPLACEACGTARGVEDAFFGLTSEAKKKLMSCGASTNVGNANHSITTGANGKAGEDKEMTVGGFALRPGSAICEKCYIRGAFPEGYDASDFVMMPTVATNSLAAASWTEEETNLMLDAVSSTRSNKTKGMENEEDDDSCDWNYVASRVGSKTAEECLLHFLELPMLDQSVPTPKTRLEDSIHSLRPFTPGAALNALVLDLVALVEQVDPMVAKAAAHAAICAIKRLHTMPATSTTLPGETYDRVENSDARGPAGKVKVESAPPGSGLGKTSDSATSSFESAVAAVATSAEVAGIGGTVKLEDVSVDGDVAMGDGTATIECASKAGDSVNRNAVSISKEMMAVTEEAANATTIALLATRAQQTADNIANGPVRDLVNQLLENQLRQMELKMQQLAVLEQAIDAEKEQVAKEKYQLYVDRLSFAREKMNYRSTKLGL</sequence>
<dbReference type="Gene3D" id="1.10.10.10">
    <property type="entry name" value="Winged helix-like DNA-binding domain superfamily/Winged helix DNA-binding domain"/>
    <property type="match status" value="1"/>
</dbReference>
<evidence type="ECO:0000259" key="7">
    <source>
        <dbReference type="PROSITE" id="PS50090"/>
    </source>
</evidence>
<dbReference type="InterPro" id="IPR007526">
    <property type="entry name" value="SWIRM"/>
</dbReference>
<evidence type="ECO:0000256" key="5">
    <source>
        <dbReference type="SAM" id="Coils"/>
    </source>
</evidence>
<keyword evidence="3" id="KW-0804">Transcription</keyword>
<evidence type="ECO:0000313" key="10">
    <source>
        <dbReference type="EMBL" id="CAH0478847.1"/>
    </source>
</evidence>
<dbReference type="InterPro" id="IPR009057">
    <property type="entry name" value="Homeodomain-like_sf"/>
</dbReference>
<dbReference type="AlphaFoldDB" id="A0AAU9L7E7"/>
<name>A0AAU9L7E7_9STRA</name>
<evidence type="ECO:0000259" key="8">
    <source>
        <dbReference type="PROSITE" id="PS50934"/>
    </source>
</evidence>
<comment type="caution">
    <text evidence="10">The sequence shown here is derived from an EMBL/GenBank/DDBJ whole genome shotgun (WGS) entry which is preliminary data.</text>
</comment>
<evidence type="ECO:0000313" key="13">
    <source>
        <dbReference type="Proteomes" id="UP001160483"/>
    </source>
</evidence>
<dbReference type="Gene3D" id="1.10.10.60">
    <property type="entry name" value="Homeodomain-like"/>
    <property type="match status" value="1"/>
</dbReference>
<keyword evidence="5" id="KW-0175">Coiled coil</keyword>